<gene>
    <name evidence="1" type="ORF">rCG_60908</name>
</gene>
<dbReference type="EMBL" id="CH473988">
    <property type="protein sequence ID" value="EDL97321.1"/>
    <property type="molecule type" value="Genomic_DNA"/>
</dbReference>
<name>A6JKV5_RAT</name>
<accession>A6JKV5</accession>
<dbReference type="Proteomes" id="UP000234681">
    <property type="component" value="Chromosome 20"/>
</dbReference>
<organism evidence="1 2">
    <name type="scientific">Rattus norvegicus</name>
    <name type="common">Rat</name>
    <dbReference type="NCBI Taxonomy" id="10116"/>
    <lineage>
        <taxon>Eukaryota</taxon>
        <taxon>Metazoa</taxon>
        <taxon>Chordata</taxon>
        <taxon>Craniata</taxon>
        <taxon>Vertebrata</taxon>
        <taxon>Euteleostomi</taxon>
        <taxon>Mammalia</taxon>
        <taxon>Eutheria</taxon>
        <taxon>Euarchontoglires</taxon>
        <taxon>Glires</taxon>
        <taxon>Rodentia</taxon>
        <taxon>Myomorpha</taxon>
        <taxon>Muroidea</taxon>
        <taxon>Muridae</taxon>
        <taxon>Murinae</taxon>
        <taxon>Rattus</taxon>
    </lineage>
</organism>
<dbReference type="AlphaFoldDB" id="A6JKV5"/>
<evidence type="ECO:0000313" key="1">
    <source>
        <dbReference type="EMBL" id="EDL97321.1"/>
    </source>
</evidence>
<sequence length="60" mass="6811">MGLWSVSTNGKSRALIEKKNSWKVIEQERRQSPEKPALGLGRRWKAEDDPQYVNGVKGLS</sequence>
<protein>
    <submittedName>
        <fullName evidence="1">RCG60908</fullName>
    </submittedName>
</protein>
<proteinExistence type="predicted"/>
<evidence type="ECO:0000313" key="2">
    <source>
        <dbReference type="Proteomes" id="UP000234681"/>
    </source>
</evidence>
<reference evidence="2" key="1">
    <citation type="submission" date="2005-09" db="EMBL/GenBank/DDBJ databases">
        <authorList>
            <person name="Mural R.J."/>
            <person name="Li P.W."/>
            <person name="Adams M.D."/>
            <person name="Amanatides P.G."/>
            <person name="Baden-Tillson H."/>
            <person name="Barnstead M."/>
            <person name="Chin S.H."/>
            <person name="Dew I."/>
            <person name="Evans C.A."/>
            <person name="Ferriera S."/>
            <person name="Flanigan M."/>
            <person name="Fosler C."/>
            <person name="Glodek A."/>
            <person name="Gu Z."/>
            <person name="Holt R.A."/>
            <person name="Jennings D."/>
            <person name="Kraft C.L."/>
            <person name="Lu F."/>
            <person name="Nguyen T."/>
            <person name="Nusskern D.R."/>
            <person name="Pfannkoch C.M."/>
            <person name="Sitter C."/>
            <person name="Sutton G.G."/>
            <person name="Venter J.C."/>
            <person name="Wang Z."/>
            <person name="Woodage T."/>
            <person name="Zheng X.H."/>
            <person name="Zhong F."/>
        </authorList>
    </citation>
    <scope>NUCLEOTIDE SEQUENCE [LARGE SCALE GENOMIC DNA]</scope>
    <source>
        <strain>BN</strain>
        <strain evidence="2">Sprague-Dawley</strain>
    </source>
</reference>